<dbReference type="RefSeq" id="WP_135181564.1">
    <property type="nucleotide sequence ID" value="NZ_JADGKZ010000004.1"/>
</dbReference>
<dbReference type="EMBL" id="SPPD01000004">
    <property type="protein sequence ID" value="TFU98157.1"/>
    <property type="molecule type" value="Genomic_DNA"/>
</dbReference>
<comment type="caution">
    <text evidence="1">The sequence shown here is derived from an EMBL/GenBank/DDBJ whole genome shotgun (WGS) entry which is preliminary data.</text>
</comment>
<dbReference type="Proteomes" id="UP000297253">
    <property type="component" value="Unassembled WGS sequence"/>
</dbReference>
<organism evidence="1 2">
    <name type="scientific">Streptococcus cuniculi</name>
    <dbReference type="NCBI Taxonomy" id="1432788"/>
    <lineage>
        <taxon>Bacteria</taxon>
        <taxon>Bacillati</taxon>
        <taxon>Bacillota</taxon>
        <taxon>Bacilli</taxon>
        <taxon>Lactobacillales</taxon>
        <taxon>Streptococcaceae</taxon>
        <taxon>Streptococcus</taxon>
    </lineage>
</organism>
<gene>
    <name evidence="1" type="ORF">E4T82_03870</name>
</gene>
<protein>
    <submittedName>
        <fullName evidence="1">Uncharacterized protein</fullName>
    </submittedName>
</protein>
<proteinExistence type="predicted"/>
<accession>A0A4Y9JBE5</accession>
<evidence type="ECO:0000313" key="2">
    <source>
        <dbReference type="Proteomes" id="UP000297253"/>
    </source>
</evidence>
<name>A0A4Y9JBE5_9STRE</name>
<evidence type="ECO:0000313" key="1">
    <source>
        <dbReference type="EMBL" id="TFU98157.1"/>
    </source>
</evidence>
<dbReference type="AlphaFoldDB" id="A0A4Y9JBE5"/>
<sequence length="192" mass="22736">MKVVACLLKYVQYTSSHSLYNSILFLFKKSNKFSCCPLISPNVILSIKNIEAIMDFYTLIQDFLLHPKNNYLKYYREKFTSFATNGNLVGFESEFQNLFSKTDGIATKISRITYDNKSIFHFPDIINRRIQELEKKYYNKFRYHIKLHNIRGIEQKFIELSNDILDITRKTVLTYRRPSLESMLKAKLNKAD</sequence>
<reference evidence="1 2" key="1">
    <citation type="submission" date="2019-03" db="EMBL/GenBank/DDBJ databases">
        <title>Diversity of the mouse oral microbiome.</title>
        <authorList>
            <person name="Joseph S."/>
            <person name="Aduse-Opoku J."/>
            <person name="Curtis M."/>
            <person name="Wade W."/>
            <person name="Hashim A."/>
        </authorList>
    </citation>
    <scope>NUCLEOTIDE SEQUENCE [LARGE SCALE GENOMIC DNA]</scope>
    <source>
        <strain evidence="1 2">WM131</strain>
    </source>
</reference>